<keyword evidence="3" id="KW-1185">Reference proteome</keyword>
<reference evidence="2" key="2">
    <citation type="submission" date="2023-06" db="EMBL/GenBank/DDBJ databases">
        <authorList>
            <consortium name="Lawrence Berkeley National Laboratory"/>
            <person name="Haridas S."/>
            <person name="Hensen N."/>
            <person name="Bonometti L."/>
            <person name="Westerberg I."/>
            <person name="Brannstrom I.O."/>
            <person name="Guillou S."/>
            <person name="Cros-Aarteil S."/>
            <person name="Calhoun S."/>
            <person name="Kuo A."/>
            <person name="Mondo S."/>
            <person name="Pangilinan J."/>
            <person name="Riley R."/>
            <person name="LaButti K."/>
            <person name="Andreopoulos B."/>
            <person name="Lipzen A."/>
            <person name="Chen C."/>
            <person name="Yanf M."/>
            <person name="Daum C."/>
            <person name="Ng V."/>
            <person name="Clum A."/>
            <person name="Steindorff A."/>
            <person name="Ohm R."/>
            <person name="Martin F."/>
            <person name="Silar P."/>
            <person name="Natvig D."/>
            <person name="Lalanne C."/>
            <person name="Gautier V."/>
            <person name="Ament-velasquez S.L."/>
            <person name="Kruys A."/>
            <person name="Hutchinson M.I."/>
            <person name="Powell A.J."/>
            <person name="Barry K."/>
            <person name="Miller A.N."/>
            <person name="Grigoriev I.V."/>
            <person name="Debuchy R."/>
            <person name="Gladieux P."/>
            <person name="Thoren M.H."/>
            <person name="Johannesson H."/>
        </authorList>
    </citation>
    <scope>NUCLEOTIDE SEQUENCE</scope>
    <source>
        <strain evidence="2">CBS 232.78</strain>
    </source>
</reference>
<reference evidence="2" key="1">
    <citation type="journal article" date="2023" name="Mol. Phylogenet. Evol.">
        <title>Genome-scale phylogeny and comparative genomics of the fungal order Sordariales.</title>
        <authorList>
            <person name="Hensen N."/>
            <person name="Bonometti L."/>
            <person name="Westerberg I."/>
            <person name="Brannstrom I.O."/>
            <person name="Guillou S."/>
            <person name="Cros-Aarteil S."/>
            <person name="Calhoun S."/>
            <person name="Haridas S."/>
            <person name="Kuo A."/>
            <person name="Mondo S."/>
            <person name="Pangilinan J."/>
            <person name="Riley R."/>
            <person name="LaButti K."/>
            <person name="Andreopoulos B."/>
            <person name="Lipzen A."/>
            <person name="Chen C."/>
            <person name="Yan M."/>
            <person name="Daum C."/>
            <person name="Ng V."/>
            <person name="Clum A."/>
            <person name="Steindorff A."/>
            <person name="Ohm R.A."/>
            <person name="Martin F."/>
            <person name="Silar P."/>
            <person name="Natvig D.O."/>
            <person name="Lalanne C."/>
            <person name="Gautier V."/>
            <person name="Ament-Velasquez S.L."/>
            <person name="Kruys A."/>
            <person name="Hutchinson M.I."/>
            <person name="Powell A.J."/>
            <person name="Barry K."/>
            <person name="Miller A.N."/>
            <person name="Grigoriev I.V."/>
            <person name="Debuchy R."/>
            <person name="Gladieux P."/>
            <person name="Hiltunen Thoren M."/>
            <person name="Johannesson H."/>
        </authorList>
    </citation>
    <scope>NUCLEOTIDE SEQUENCE</scope>
    <source>
        <strain evidence="2">CBS 232.78</strain>
    </source>
</reference>
<evidence type="ECO:0000313" key="3">
    <source>
        <dbReference type="Proteomes" id="UP001285441"/>
    </source>
</evidence>
<dbReference type="SUPFAM" id="SSF51905">
    <property type="entry name" value="FAD/NAD(P)-binding domain"/>
    <property type="match status" value="1"/>
</dbReference>
<evidence type="ECO:0000313" key="2">
    <source>
        <dbReference type="EMBL" id="KAK3392714.1"/>
    </source>
</evidence>
<dbReference type="EMBL" id="JAULSW010000001">
    <property type="protein sequence ID" value="KAK3392714.1"/>
    <property type="molecule type" value="Genomic_DNA"/>
</dbReference>
<name>A0AAE0P3F9_9PEZI</name>
<feature type="domain" description="Amine oxidase" evidence="1">
    <location>
        <begin position="14"/>
        <end position="385"/>
    </location>
</feature>
<evidence type="ECO:0000259" key="1">
    <source>
        <dbReference type="Pfam" id="PF01593"/>
    </source>
</evidence>
<dbReference type="Gene3D" id="3.90.660.10">
    <property type="match status" value="1"/>
</dbReference>
<accession>A0AAE0P3F9</accession>
<dbReference type="Proteomes" id="UP001285441">
    <property type="component" value="Unassembled WGS sequence"/>
</dbReference>
<organism evidence="2 3">
    <name type="scientific">Podospora didyma</name>
    <dbReference type="NCBI Taxonomy" id="330526"/>
    <lineage>
        <taxon>Eukaryota</taxon>
        <taxon>Fungi</taxon>
        <taxon>Dikarya</taxon>
        <taxon>Ascomycota</taxon>
        <taxon>Pezizomycotina</taxon>
        <taxon>Sordariomycetes</taxon>
        <taxon>Sordariomycetidae</taxon>
        <taxon>Sordariales</taxon>
        <taxon>Podosporaceae</taxon>
        <taxon>Podospora</taxon>
    </lineage>
</organism>
<dbReference type="InterPro" id="IPR002937">
    <property type="entry name" value="Amino_oxidase"/>
</dbReference>
<dbReference type="GO" id="GO:0016491">
    <property type="term" value="F:oxidoreductase activity"/>
    <property type="evidence" value="ECO:0007669"/>
    <property type="project" value="InterPro"/>
</dbReference>
<proteinExistence type="predicted"/>
<dbReference type="InterPro" id="IPR036188">
    <property type="entry name" value="FAD/NAD-bd_sf"/>
</dbReference>
<gene>
    <name evidence="2" type="ORF">B0H63DRAFT_530140</name>
</gene>
<dbReference type="Pfam" id="PF01593">
    <property type="entry name" value="Amino_oxidase"/>
    <property type="match status" value="1"/>
</dbReference>
<dbReference type="AlphaFoldDB" id="A0AAE0P3F9"/>
<dbReference type="SUPFAM" id="SSF54373">
    <property type="entry name" value="FAD-linked reductases, C-terminal domain"/>
    <property type="match status" value="1"/>
</dbReference>
<protein>
    <recommendedName>
        <fullName evidence="1">Amine oxidase domain-containing protein</fullName>
    </recommendedName>
</protein>
<sequence length="428" mass="48250">MVLDHLNEKYNLNARRELGGRLHSHYFKNKKGQPPVGDYDYYDVGAMRFPDIKLMDRFGTLAPLSNIISILIYRTFSLFKEVGMEKAPDHKVRPPKKGELIPYFLDGSNTPALYNGIQKVPQPPRSNPDGPKEDLSAANFKIPAPLEISNIGAGTLLDSQTEHYKEIYYSGPNGAKLFRRMLMREADSLSGILLRHHRVPRNAADGESLVRPGAERDDHRYFGFDATANWFSVEGGSQQLALNMRKHIKQDNVEFRKAVRAMSYVAAKDGEILGSANLKDGTNGKEPKVPDADVMITYGASRLNLSWPVKRAIRNLDYGASCKVGIRFKSLWRITKFGITQGGQGKTDLTIRFCVYPPHNVHDDPTKPGVLLASYTWSQEADHIGALINRESPEYEDHLCELPLHDLAWLHTNSDQNFASLREFLNEQ</sequence>
<comment type="caution">
    <text evidence="2">The sequence shown here is derived from an EMBL/GenBank/DDBJ whole genome shotgun (WGS) entry which is preliminary data.</text>
</comment>